<protein>
    <recommendedName>
        <fullName evidence="3">DUF7820 domain-containing protein</fullName>
    </recommendedName>
</protein>
<evidence type="ECO:0000256" key="2">
    <source>
        <dbReference type="SAM" id="Phobius"/>
    </source>
</evidence>
<proteinExistence type="predicted"/>
<reference evidence="4" key="1">
    <citation type="submission" date="2014-12" db="EMBL/GenBank/DDBJ databases">
        <title>Genome Sequence of Valsa Canker Pathogens Uncovers a Specific Adaption of Colonization on Woody Bark.</title>
        <authorList>
            <person name="Yin Z."/>
            <person name="Liu H."/>
            <person name="Gao X."/>
            <person name="Li Z."/>
            <person name="Song N."/>
            <person name="Ke X."/>
            <person name="Dai Q."/>
            <person name="Wu Y."/>
            <person name="Sun Y."/>
            <person name="Xu J.-R."/>
            <person name="Kang Z.K."/>
            <person name="Wang L."/>
            <person name="Huang L."/>
        </authorList>
    </citation>
    <scope>NUCLEOTIDE SEQUENCE [LARGE SCALE GENOMIC DNA]</scope>
    <source>
        <strain evidence="4">03-8</strain>
    </source>
</reference>
<name>A0A194W021_CYTMA</name>
<dbReference type="PANTHER" id="PTHR42078">
    <property type="entry name" value="GLUCAN 1, 4-ALPHA-GLUCOSIDASE"/>
    <property type="match status" value="1"/>
</dbReference>
<feature type="compositionally biased region" description="Basic and acidic residues" evidence="1">
    <location>
        <begin position="112"/>
        <end position="124"/>
    </location>
</feature>
<evidence type="ECO:0000259" key="3">
    <source>
        <dbReference type="Pfam" id="PF25130"/>
    </source>
</evidence>
<feature type="compositionally biased region" description="Polar residues" evidence="1">
    <location>
        <begin position="131"/>
        <end position="145"/>
    </location>
</feature>
<feature type="transmembrane region" description="Helical" evidence="2">
    <location>
        <begin position="401"/>
        <end position="426"/>
    </location>
</feature>
<feature type="compositionally biased region" description="Polar residues" evidence="1">
    <location>
        <begin position="350"/>
        <end position="365"/>
    </location>
</feature>
<keyword evidence="2" id="KW-1133">Transmembrane helix</keyword>
<feature type="domain" description="DUF7820" evidence="3">
    <location>
        <begin position="448"/>
        <end position="792"/>
    </location>
</feature>
<dbReference type="Proteomes" id="UP000078559">
    <property type="component" value="Chromosome 5"/>
</dbReference>
<evidence type="ECO:0000256" key="1">
    <source>
        <dbReference type="SAM" id="MobiDB-lite"/>
    </source>
</evidence>
<dbReference type="AlphaFoldDB" id="A0A194W021"/>
<dbReference type="OrthoDB" id="5384459at2759"/>
<sequence length="793" mass="84914">MDHTDGKATDPERRASVRTSRRISTQQDGGFDDDDDYALLALGISDGFRPQSVDAGDRSDAPQPFLARPDSQAVPQTQPQPISEPPPQSQSIAESTSSPQRLNRTSISKPPRGRDSLTLRHDGAMGHINGPSHSRVSSLSTQSPYIPNETPYEGPSAPSHPYQMYSQNPRLARTLSVTTTSSTPTTRPESEYNGPRGPAHPYAMYPQNPFTDTSSQAATPTVPTIPVGFVNSTDPYQRRLGPEGEEIAGIIGPDGHTEELPPYTRYPDEYYNRKIRDNQEAQPEGAAVAAAAAAGPAATAVSAATAVTAATDVSAVNAAADAPATTTRAIPGAGGLGLAARDPEYDAVSETGTPQSRNSTRSFANESHHEVNTAAAPISEKPQLNKFQRFAKRKACGVVPYWAICLTVSAVVIVIIILGAVIGTLLGHHKDPHAMKPHPSSYQDSIPTVTITYDAIPIPTPTDLPSLPTGVYSLPLNLDRSPNTCFNDTAQSSAWSCNIIFEEEVQLQMSISRNAPQLGAEGNYDVLLITNTSLGTNDFGLYYGTQPPVIGPAKGMELVNDTFDLDRGPAWFRMSPYNKTVVVPEDLLAGALTANVRRNEGGFLGLGDLQRRGMTAQSGDKPWICYWPDTFVEVFIYAEQNSSYASQTLASTGVITSAPTATPTATATAAGFSAAATTATTKDVVGYMPLASYPRAVKVKERRDHQSQAAYCVQVLVNDDNSTTPVLDSDGMPVTMLIDEEEPGPISTSGSPWNDSSSKARRYLNEPEASRQWLSPRDDDGDMSACGCMWFSS</sequence>
<accession>A0A194W021</accession>
<feature type="region of interest" description="Disordered" evidence="1">
    <location>
        <begin position="1"/>
        <end position="162"/>
    </location>
</feature>
<dbReference type="Pfam" id="PF25130">
    <property type="entry name" value="DUF7820"/>
    <property type="match status" value="1"/>
</dbReference>
<feature type="compositionally biased region" description="Polar residues" evidence="1">
    <location>
        <begin position="92"/>
        <end position="108"/>
    </location>
</feature>
<feature type="region of interest" description="Disordered" evidence="1">
    <location>
        <begin position="344"/>
        <end position="377"/>
    </location>
</feature>
<feature type="compositionally biased region" description="Basic and acidic residues" evidence="1">
    <location>
        <begin position="1"/>
        <end position="15"/>
    </location>
</feature>
<gene>
    <name evidence="4" type="ORF">VM1G_04983</name>
</gene>
<dbReference type="PANTHER" id="PTHR42078:SF1">
    <property type="entry name" value="GLUCAN 1, 4-ALPHA-GLUCOSIDASE"/>
    <property type="match status" value="1"/>
</dbReference>
<keyword evidence="2" id="KW-0812">Transmembrane</keyword>
<keyword evidence="5" id="KW-1185">Reference proteome</keyword>
<keyword evidence="2" id="KW-0472">Membrane</keyword>
<dbReference type="InterPro" id="IPR056722">
    <property type="entry name" value="DUF7820"/>
</dbReference>
<evidence type="ECO:0000313" key="4">
    <source>
        <dbReference type="EMBL" id="KUI69809.1"/>
    </source>
</evidence>
<dbReference type="EMBL" id="CM003102">
    <property type="protein sequence ID" value="KUI69809.1"/>
    <property type="molecule type" value="Genomic_DNA"/>
</dbReference>
<feature type="region of interest" description="Disordered" evidence="1">
    <location>
        <begin position="741"/>
        <end position="782"/>
    </location>
</feature>
<organism evidence="4 5">
    <name type="scientific">Cytospora mali</name>
    <name type="common">Apple Valsa canker fungus</name>
    <name type="synonym">Valsa mali</name>
    <dbReference type="NCBI Taxonomy" id="578113"/>
    <lineage>
        <taxon>Eukaryota</taxon>
        <taxon>Fungi</taxon>
        <taxon>Dikarya</taxon>
        <taxon>Ascomycota</taxon>
        <taxon>Pezizomycotina</taxon>
        <taxon>Sordariomycetes</taxon>
        <taxon>Sordariomycetidae</taxon>
        <taxon>Diaporthales</taxon>
        <taxon>Cytosporaceae</taxon>
        <taxon>Cytospora</taxon>
    </lineage>
</organism>
<feature type="compositionally biased region" description="Polar residues" evidence="1">
    <location>
        <begin position="746"/>
        <end position="757"/>
    </location>
</feature>
<evidence type="ECO:0000313" key="5">
    <source>
        <dbReference type="Proteomes" id="UP000078559"/>
    </source>
</evidence>